<dbReference type="CDD" id="cd07562">
    <property type="entry name" value="Peptidase_S41_TRI"/>
    <property type="match status" value="1"/>
</dbReference>
<dbReference type="InterPro" id="IPR029414">
    <property type="entry name" value="Tricorn_PDZ"/>
</dbReference>
<dbReference type="InterPro" id="IPR005151">
    <property type="entry name" value="Tail-specific_protease"/>
</dbReference>
<dbReference type="PIRSF" id="PIRSF036421">
    <property type="entry name" value="Tricorn_protease"/>
    <property type="match status" value="1"/>
</dbReference>
<keyword evidence="4 7" id="KW-0645">Protease</keyword>
<evidence type="ECO:0000256" key="2">
    <source>
        <dbReference type="ARBA" id="ARBA00008524"/>
    </source>
</evidence>
<comment type="similarity">
    <text evidence="2 7">Belongs to the peptidase S41B family.</text>
</comment>
<keyword evidence="3 7" id="KW-0963">Cytoplasm</keyword>
<comment type="subcellular location">
    <subcellularLocation>
        <location evidence="1 7">Cytoplasm</location>
    </subcellularLocation>
</comment>
<dbReference type="GO" id="GO:0006508">
    <property type="term" value="P:proteolysis"/>
    <property type="evidence" value="ECO:0007669"/>
    <property type="project" value="UniProtKB-UniRule"/>
</dbReference>
<feature type="site" description="Transition state stabilizer; via amide nitrogen" evidence="9">
    <location>
        <position position="910"/>
    </location>
</feature>
<dbReference type="SUPFAM" id="SSF69304">
    <property type="entry name" value="Tricorn protease N-terminal domain"/>
    <property type="match status" value="1"/>
</dbReference>
<evidence type="ECO:0000256" key="5">
    <source>
        <dbReference type="ARBA" id="ARBA00022801"/>
    </source>
</evidence>
<dbReference type="InterPro" id="IPR015943">
    <property type="entry name" value="WD40/YVTN_repeat-like_dom_sf"/>
</dbReference>
<comment type="caution">
    <text evidence="11">The sequence shown here is derived from an EMBL/GenBank/DDBJ whole genome shotgun (WGS) entry which is preliminary data.</text>
</comment>
<dbReference type="Pfam" id="PF26550">
    <property type="entry name" value="Tricorn_2nd"/>
    <property type="match status" value="1"/>
</dbReference>
<dbReference type="Proteomes" id="UP000470772">
    <property type="component" value="Unassembled WGS sequence"/>
</dbReference>
<evidence type="ECO:0000313" key="11">
    <source>
        <dbReference type="EMBL" id="MUN28388.1"/>
    </source>
</evidence>
<keyword evidence="6 7" id="KW-0720">Serine protease</keyword>
<feature type="active site" description="Charge relay system" evidence="8">
    <location>
        <position position="690"/>
    </location>
</feature>
<dbReference type="RefSeq" id="WP_083476933.1">
    <property type="nucleotide sequence ID" value="NZ_BBBY01000005.1"/>
</dbReference>
<keyword evidence="12" id="KW-1185">Reference proteome</keyword>
<feature type="active site" description="Nucleophile" evidence="8">
    <location>
        <position position="909"/>
    </location>
</feature>
<accession>A0A6A9QL16</accession>
<evidence type="ECO:0000256" key="3">
    <source>
        <dbReference type="ARBA" id="ARBA00022490"/>
    </source>
</evidence>
<name>A0A6A9QL16_SULME</name>
<comment type="function">
    <text evidence="7">Degrades oligopeptides.</text>
</comment>
<dbReference type="Pfam" id="PF14685">
    <property type="entry name" value="PDZ_Tricorn"/>
    <property type="match status" value="1"/>
</dbReference>
<evidence type="ECO:0000256" key="8">
    <source>
        <dbReference type="PIRSR" id="PIRSR036421-1"/>
    </source>
</evidence>
<dbReference type="InterPro" id="IPR012393">
    <property type="entry name" value="Tricorn_protease"/>
</dbReference>
<dbReference type="GO" id="GO:0005737">
    <property type="term" value="C:cytoplasm"/>
    <property type="evidence" value="ECO:0007669"/>
    <property type="project" value="UniProtKB-SubCell"/>
</dbReference>
<dbReference type="Gene3D" id="2.120.10.60">
    <property type="entry name" value="Tricorn protease N-terminal domain"/>
    <property type="match status" value="1"/>
</dbReference>
<dbReference type="EMBL" id="WGGD01000005">
    <property type="protein sequence ID" value="MUN28388.1"/>
    <property type="molecule type" value="Genomic_DNA"/>
</dbReference>
<evidence type="ECO:0000256" key="9">
    <source>
        <dbReference type="PIRSR" id="PIRSR036421-3"/>
    </source>
</evidence>
<dbReference type="Pfam" id="PF14684">
    <property type="entry name" value="Tricorn_C1"/>
    <property type="match status" value="1"/>
</dbReference>
<dbReference type="InterPro" id="IPR028204">
    <property type="entry name" value="Tricorn_C1"/>
</dbReference>
<sequence>MAYLMYPDIYGNKLAFVTEDDLWVMDLNDGKPLRLTSGLGAVTRAKFSNDGTLIAFTRLQTSGSSIAEVYVIPSEGGEAKRITWFGSPTTNVLGWSPEGKVIVSSDFQSPFAAWRNLFEIDPNGGEPKRLDLGPVTSIAYGEKALVIGRNNYDLTYWKRYKGGTRGVFWIDRGYTGNFVKFLDLNGNLTSPIWIGDRFYFVSDHEGIGNLYSVDLEGKDLRKHTDMNDFYVRNANSDGKRIVFQAGGDIYLYDDQKLIKLDIRAPVSGKQKQIFFDESRNVSDYYPISSEEIGIITRGRAFLLNPWEGAPLPLGDNTGFTRYKMIHSDGETVAVVKYDDVVELYDKEGNLKEELKPDVGTITRIAVYKSNLIIANKRGELIVLSSGNKTVLDKSDYGELSDFSVGPDGWIAYSKPEGTETSSIWVSSLDGKKYRITNPTGKDFMPSFSKDGRYLFFLSIRHFDPVLDEIVFNYDFPASTKPFVAVMKKGVPSPFLSTKGDGEFNPDDAIRRVEAFPIDAGIYRKVRHVKEGKVALLKSPIEGRAKYWLYSSAERVGSLIIYDMTTGQQEEVVNDAIDFEVLEGNVIVREKGNLMRIINVDKRPDLTSRDPGRRSGVIDLSRIKIRVEPAKEWRQMVKETWYLMKHNYWKGLDEDWDKVLNKYEKLLEKVNTRYELMDVINELQGENGTSHSYQIVNELRVEKPYTVGGLGVQVRFNGECYEITRIFYGDLSAENEKSPLLSSGLDMKEGDCITSIDGVKLTKEVTPQEILLNKQDVPVLVKIVHNGKEVSVSVKTVRNESYLVYRDWVRRNREYVEKKTEGKVGYIHIPDMGPMGFAEFVKDFTHQMDKKAMIVDVRYNRGGHVSPLIISYLSRQRIGADLPRDRKPSPYLPFSPPPAMVCLTDEHAGSDGDIFTHVFKRLKLGKVIGVRTWGGVIGINPKIRLIDGTTVTQPEFASWFDDVKFGIENYGVDPDLWVDISPQDYRNGIDPQLDEGIKASLEAMEKSKDILEEAEKDRESIVAGKVKNV</sequence>
<evidence type="ECO:0000259" key="10">
    <source>
        <dbReference type="SMART" id="SM00245"/>
    </source>
</evidence>
<dbReference type="SUPFAM" id="SSF52096">
    <property type="entry name" value="ClpP/crotonase"/>
    <property type="match status" value="1"/>
</dbReference>
<dbReference type="AlphaFoldDB" id="A0A6A9QL16"/>
<dbReference type="InterPro" id="IPR036034">
    <property type="entry name" value="PDZ_sf"/>
</dbReference>
<gene>
    <name evidence="11" type="ORF">GC250_02650</name>
</gene>
<evidence type="ECO:0000256" key="7">
    <source>
        <dbReference type="PIRNR" id="PIRNR036421"/>
    </source>
</evidence>
<dbReference type="EC" id="3.4.21.-" evidence="7"/>
<dbReference type="InterPro" id="IPR029045">
    <property type="entry name" value="ClpP/crotonase-like_dom_sf"/>
</dbReference>
<dbReference type="SUPFAM" id="SSF50156">
    <property type="entry name" value="PDZ domain-like"/>
    <property type="match status" value="1"/>
</dbReference>
<dbReference type="Gene3D" id="2.130.10.10">
    <property type="entry name" value="YVTN repeat-like/Quinoprotein amine dehydrogenase"/>
    <property type="match status" value="1"/>
</dbReference>
<feature type="domain" description="Tail specific protease" evidence="10">
    <location>
        <begin position="796"/>
        <end position="978"/>
    </location>
</feature>
<dbReference type="SMART" id="SM00245">
    <property type="entry name" value="TSPc"/>
    <property type="match status" value="1"/>
</dbReference>
<feature type="active site" description="Charge relay system" evidence="8">
    <location>
        <position position="967"/>
    </location>
</feature>
<dbReference type="Pfam" id="PF03572">
    <property type="entry name" value="Peptidase_S41"/>
    <property type="match status" value="1"/>
</dbReference>
<organism evidence="11 12">
    <name type="scientific">Sulfuracidifex metallicus DSM 6482 = JCM 9184</name>
    <dbReference type="NCBI Taxonomy" id="523847"/>
    <lineage>
        <taxon>Archaea</taxon>
        <taxon>Thermoproteota</taxon>
        <taxon>Thermoprotei</taxon>
        <taxon>Sulfolobales</taxon>
        <taxon>Sulfolobaceae</taxon>
        <taxon>Sulfuracidifex</taxon>
    </lineage>
</organism>
<evidence type="ECO:0000256" key="1">
    <source>
        <dbReference type="ARBA" id="ARBA00004496"/>
    </source>
</evidence>
<dbReference type="GO" id="GO:0008236">
    <property type="term" value="F:serine-type peptidase activity"/>
    <property type="evidence" value="ECO:0007669"/>
    <property type="project" value="UniProtKB-UniRule"/>
</dbReference>
<evidence type="ECO:0000256" key="6">
    <source>
        <dbReference type="ARBA" id="ARBA00022825"/>
    </source>
</evidence>
<evidence type="ECO:0000256" key="4">
    <source>
        <dbReference type="ARBA" id="ARBA00022670"/>
    </source>
</evidence>
<dbReference type="PANTHER" id="PTHR43253">
    <property type="entry name" value="TRICORN PROTEASE HOMOLOG 2-RELATED"/>
    <property type="match status" value="1"/>
</dbReference>
<dbReference type="PANTHER" id="PTHR43253:SF1">
    <property type="entry name" value="TRICORN PROTEASE HOMOLOG 2-RELATED"/>
    <property type="match status" value="1"/>
</dbReference>
<dbReference type="Gene3D" id="2.30.42.10">
    <property type="match status" value="1"/>
</dbReference>
<proteinExistence type="inferred from homology"/>
<keyword evidence="5 7" id="KW-0378">Hydrolase</keyword>
<protein>
    <recommendedName>
        <fullName evidence="7">Tricorn protease homolog</fullName>
        <ecNumber evidence="7">3.4.21.-</ecNumber>
    </recommendedName>
</protein>
<dbReference type="Gene3D" id="3.30.750.44">
    <property type="match status" value="1"/>
</dbReference>
<dbReference type="Pfam" id="PF26549">
    <property type="entry name" value="Tricorn_N"/>
    <property type="match status" value="1"/>
</dbReference>
<dbReference type="OrthoDB" id="25019at2157"/>
<evidence type="ECO:0000313" key="12">
    <source>
        <dbReference type="Proteomes" id="UP000470772"/>
    </source>
</evidence>
<dbReference type="SUPFAM" id="SSF82171">
    <property type="entry name" value="DPP6 N-terminal domain-like"/>
    <property type="match status" value="1"/>
</dbReference>
<reference evidence="11 12" key="1">
    <citation type="submission" date="2019-10" db="EMBL/GenBank/DDBJ databases">
        <title>Sequencing and Assembly of Multiple Reported Metal-Biooxidizing Members of the Extremely Thermoacidophilic Archaeal Family Sulfolobaceae.</title>
        <authorList>
            <person name="Counts J.A."/>
            <person name="Kelly R.M."/>
        </authorList>
    </citation>
    <scope>NUCLEOTIDE SEQUENCE [LARGE SCALE GENOMIC DNA]</scope>
    <source>
        <strain evidence="11 12">DSM 6482</strain>
    </source>
</reference>
<dbReference type="Gene3D" id="3.90.226.10">
    <property type="entry name" value="2-enoyl-CoA Hydratase, Chain A, domain 1"/>
    <property type="match status" value="1"/>
</dbReference>